<evidence type="ECO:0000259" key="7">
    <source>
        <dbReference type="Pfam" id="PF26168"/>
    </source>
</evidence>
<dbReference type="GO" id="GO:0016138">
    <property type="term" value="P:glycoside biosynthetic process"/>
    <property type="evidence" value="ECO:0007669"/>
    <property type="project" value="UniProtKB-ARBA"/>
</dbReference>
<dbReference type="InterPro" id="IPR035595">
    <property type="entry name" value="UDP_glycos_trans_CS"/>
</dbReference>
<dbReference type="EC" id="2.4.1.-" evidence="5"/>
<dbReference type="Pfam" id="PF00201">
    <property type="entry name" value="UDPGT"/>
    <property type="match status" value="1"/>
</dbReference>
<dbReference type="PANTHER" id="PTHR48044:SF29">
    <property type="entry name" value="GLYCOSYLTRANSFERASE"/>
    <property type="match status" value="1"/>
</dbReference>
<comment type="similarity">
    <text evidence="1 4">Belongs to the UDP-glycosyltransferase family.</text>
</comment>
<keyword evidence="6" id="KW-0175">Coiled coil</keyword>
<protein>
    <recommendedName>
        <fullName evidence="5">Glycosyltransferase</fullName>
        <ecNumber evidence="5">2.4.1.-</ecNumber>
    </recommendedName>
</protein>
<dbReference type="CDD" id="cd03784">
    <property type="entry name" value="GT1_Gtf-like"/>
    <property type="match status" value="1"/>
</dbReference>
<sequence length="451" mass="50805">MDTQKTNLSVLMLPWLAHGHISPFLELSKLLAKRNFHVYLCSTPINLSSIKQRITQEYSLSIETVELHLPSSPELPPHFHTTNGLPTHLNSTLIKAFEMASPAISNIFDTLKPDLLIYDFNQPWAAAIASSHSIPAVYFLTTGAAVTSFGLHFTKKAGENFPFPKIYFREPRTTTKPEVVDSSVNDVKLQDLFAESLKRSNKIVLIKSFREIEGNYIDYLPVLTGKKIVPVGPLVPDPVNQDEHKEIMQWLDKKEEASTVFVSFGSEYFLSKEVMEEVAHGLELSKVNFIWVVRFPMGEKTMVKDALPEGFLDRVGDIGLIVERWAPQANILGHSSTGGFVSHCGWGSTMESMYFGVPIIALPMLVDQPFNAQLVEEVGVGLEVERGKNGKIQREEISKVIRKIVVDRSGEGIRRKARELKEKVRMKEEEDIDEVVEELLQLCRERNISGM</sequence>
<dbReference type="FunFam" id="3.40.50.2000:FF:000060">
    <property type="entry name" value="Glycosyltransferase"/>
    <property type="match status" value="1"/>
</dbReference>
<dbReference type="AlphaFoldDB" id="A0ABC8R830"/>
<dbReference type="Proteomes" id="UP001642360">
    <property type="component" value="Unassembled WGS sequence"/>
</dbReference>
<keyword evidence="2 4" id="KW-0328">Glycosyltransferase</keyword>
<evidence type="ECO:0000256" key="5">
    <source>
        <dbReference type="RuleBase" id="RU362057"/>
    </source>
</evidence>
<keyword evidence="9" id="KW-1185">Reference proteome</keyword>
<evidence type="ECO:0000256" key="6">
    <source>
        <dbReference type="SAM" id="Coils"/>
    </source>
</evidence>
<dbReference type="Pfam" id="PF26168">
    <property type="entry name" value="Glyco_transf_N"/>
    <property type="match status" value="1"/>
</dbReference>
<gene>
    <name evidence="8" type="ORF">ILEXP_LOCUS5287</name>
</gene>
<feature type="domain" description="Glycosyltransferase N-terminal" evidence="7">
    <location>
        <begin position="8"/>
        <end position="236"/>
    </location>
</feature>
<name>A0ABC8R830_9AQUA</name>
<feature type="coiled-coil region" evidence="6">
    <location>
        <begin position="410"/>
        <end position="445"/>
    </location>
</feature>
<proteinExistence type="inferred from homology"/>
<evidence type="ECO:0000313" key="9">
    <source>
        <dbReference type="Proteomes" id="UP001642360"/>
    </source>
</evidence>
<dbReference type="Gene3D" id="3.40.50.2000">
    <property type="entry name" value="Glycogen Phosphorylase B"/>
    <property type="match status" value="2"/>
</dbReference>
<accession>A0ABC8R830</accession>
<organism evidence="8 9">
    <name type="scientific">Ilex paraguariensis</name>
    <name type="common">yerba mate</name>
    <dbReference type="NCBI Taxonomy" id="185542"/>
    <lineage>
        <taxon>Eukaryota</taxon>
        <taxon>Viridiplantae</taxon>
        <taxon>Streptophyta</taxon>
        <taxon>Embryophyta</taxon>
        <taxon>Tracheophyta</taxon>
        <taxon>Spermatophyta</taxon>
        <taxon>Magnoliopsida</taxon>
        <taxon>eudicotyledons</taxon>
        <taxon>Gunneridae</taxon>
        <taxon>Pentapetalae</taxon>
        <taxon>asterids</taxon>
        <taxon>campanulids</taxon>
        <taxon>Aquifoliales</taxon>
        <taxon>Aquifoliaceae</taxon>
        <taxon>Ilex</taxon>
    </lineage>
</organism>
<dbReference type="PROSITE" id="PS00375">
    <property type="entry name" value="UDPGT"/>
    <property type="match status" value="1"/>
</dbReference>
<evidence type="ECO:0000256" key="3">
    <source>
        <dbReference type="ARBA" id="ARBA00022679"/>
    </source>
</evidence>
<dbReference type="InterPro" id="IPR002213">
    <property type="entry name" value="UDP_glucos_trans"/>
</dbReference>
<dbReference type="EMBL" id="CAUOFW020000867">
    <property type="protein sequence ID" value="CAK9138192.1"/>
    <property type="molecule type" value="Genomic_DNA"/>
</dbReference>
<evidence type="ECO:0000256" key="4">
    <source>
        <dbReference type="RuleBase" id="RU003718"/>
    </source>
</evidence>
<dbReference type="PANTHER" id="PTHR48044">
    <property type="entry name" value="GLYCOSYLTRANSFERASE"/>
    <property type="match status" value="1"/>
</dbReference>
<evidence type="ECO:0000256" key="2">
    <source>
        <dbReference type="ARBA" id="ARBA00022676"/>
    </source>
</evidence>
<dbReference type="InterPro" id="IPR058980">
    <property type="entry name" value="Glyco_transf_N"/>
</dbReference>
<evidence type="ECO:0000256" key="1">
    <source>
        <dbReference type="ARBA" id="ARBA00009995"/>
    </source>
</evidence>
<keyword evidence="3 4" id="KW-0808">Transferase</keyword>
<dbReference type="SUPFAM" id="SSF53756">
    <property type="entry name" value="UDP-Glycosyltransferase/glycogen phosphorylase"/>
    <property type="match status" value="1"/>
</dbReference>
<comment type="caution">
    <text evidence="8">The sequence shown here is derived from an EMBL/GenBank/DDBJ whole genome shotgun (WGS) entry which is preliminary data.</text>
</comment>
<reference evidence="8 9" key="1">
    <citation type="submission" date="2024-02" db="EMBL/GenBank/DDBJ databases">
        <authorList>
            <person name="Vignale AGUSTIN F."/>
            <person name="Sosa J E."/>
            <person name="Modenutti C."/>
        </authorList>
    </citation>
    <scope>NUCLEOTIDE SEQUENCE [LARGE SCALE GENOMIC DNA]</scope>
</reference>
<dbReference type="GO" id="GO:0008194">
    <property type="term" value="F:UDP-glycosyltransferase activity"/>
    <property type="evidence" value="ECO:0007669"/>
    <property type="project" value="UniProtKB-ARBA"/>
</dbReference>
<evidence type="ECO:0000313" key="8">
    <source>
        <dbReference type="EMBL" id="CAK9138192.1"/>
    </source>
</evidence>